<evidence type="ECO:0000313" key="1">
    <source>
        <dbReference type="EMBL" id="SMC02013.1"/>
    </source>
</evidence>
<gene>
    <name evidence="1" type="ORF">SAMN00768000_0222</name>
</gene>
<dbReference type="EMBL" id="FWWY01000001">
    <property type="protein sequence ID" value="SMC02013.1"/>
    <property type="molecule type" value="Genomic_DNA"/>
</dbReference>
<protein>
    <submittedName>
        <fullName evidence="1">Uncharacterized protein</fullName>
    </submittedName>
</protein>
<organism evidence="1 2">
    <name type="scientific">Sulfobacillus thermosulfidooxidans (strain DSM 9293 / VKM B-1269 / AT-1)</name>
    <dbReference type="NCBI Taxonomy" id="929705"/>
    <lineage>
        <taxon>Bacteria</taxon>
        <taxon>Bacillati</taxon>
        <taxon>Bacillota</taxon>
        <taxon>Clostridia</taxon>
        <taxon>Eubacteriales</taxon>
        <taxon>Clostridiales Family XVII. Incertae Sedis</taxon>
        <taxon>Sulfobacillus</taxon>
    </lineage>
</organism>
<dbReference type="Proteomes" id="UP000192660">
    <property type="component" value="Unassembled WGS sequence"/>
</dbReference>
<evidence type="ECO:0000313" key="2">
    <source>
        <dbReference type="Proteomes" id="UP000192660"/>
    </source>
</evidence>
<dbReference type="RefSeq" id="WP_084660742.1">
    <property type="nucleotide sequence ID" value="NZ_FWWY01000001.1"/>
</dbReference>
<name>A0A1W1W8D2_SULTA</name>
<accession>A0A1W1W8D2</accession>
<keyword evidence="2" id="KW-1185">Reference proteome</keyword>
<sequence length="113" mass="11979">MDFSEPDAPPTAFDAVVMNDHIAEATHYCVITVTPRSDDLEGIAGSRVILHAVPAHILASLIAALYTGVQAEHPDAPFKAVTEHVTTEVLHALMHGIDMAVASQRGDAEAETP</sequence>
<dbReference type="AlphaFoldDB" id="A0A1W1W8D2"/>
<reference evidence="2" key="1">
    <citation type="submission" date="2017-04" db="EMBL/GenBank/DDBJ databases">
        <authorList>
            <person name="Varghese N."/>
            <person name="Submissions S."/>
        </authorList>
    </citation>
    <scope>NUCLEOTIDE SEQUENCE [LARGE SCALE GENOMIC DNA]</scope>
    <source>
        <strain evidence="2">DSM 9293</strain>
    </source>
</reference>
<proteinExistence type="predicted"/>